<gene>
    <name evidence="2" type="ORF">A8806_11840</name>
</gene>
<feature type="transmembrane region" description="Helical" evidence="1">
    <location>
        <begin position="470"/>
        <end position="491"/>
    </location>
</feature>
<evidence type="ECO:0000313" key="2">
    <source>
        <dbReference type="EMBL" id="PWJ22585.1"/>
    </source>
</evidence>
<keyword evidence="1" id="KW-1133">Transmembrane helix</keyword>
<proteinExistence type="predicted"/>
<organism evidence="2 3">
    <name type="scientific">Faecalicatena orotica</name>
    <dbReference type="NCBI Taxonomy" id="1544"/>
    <lineage>
        <taxon>Bacteria</taxon>
        <taxon>Bacillati</taxon>
        <taxon>Bacillota</taxon>
        <taxon>Clostridia</taxon>
        <taxon>Lachnospirales</taxon>
        <taxon>Lachnospiraceae</taxon>
        <taxon>Faecalicatena</taxon>
    </lineage>
</organism>
<dbReference type="InterPro" id="IPR024499">
    <property type="entry name" value="Mbeg1-like"/>
</dbReference>
<reference evidence="2 3" key="1">
    <citation type="submission" date="2018-05" db="EMBL/GenBank/DDBJ databases">
        <title>The Hungate 1000. A catalogue of reference genomes from the rumen microbiome.</title>
        <authorList>
            <person name="Kelly W."/>
        </authorList>
    </citation>
    <scope>NUCLEOTIDE SEQUENCE [LARGE SCALE GENOMIC DNA]</scope>
    <source>
        <strain evidence="2 3">NLAE-zl-C242</strain>
    </source>
</reference>
<keyword evidence="3" id="KW-1185">Reference proteome</keyword>
<dbReference type="EMBL" id="QGDL01000018">
    <property type="protein sequence ID" value="PWJ22585.1"/>
    <property type="molecule type" value="Genomic_DNA"/>
</dbReference>
<feature type="transmembrane region" description="Helical" evidence="1">
    <location>
        <begin position="359"/>
        <end position="380"/>
    </location>
</feature>
<protein>
    <recommendedName>
        <fullName evidence="4">DUF2974 domain-containing protein</fullName>
    </recommendedName>
</protein>
<feature type="transmembrane region" description="Helical" evidence="1">
    <location>
        <begin position="439"/>
        <end position="458"/>
    </location>
</feature>
<keyword evidence="1" id="KW-0472">Membrane</keyword>
<dbReference type="InterPro" id="IPR029058">
    <property type="entry name" value="AB_hydrolase_fold"/>
</dbReference>
<dbReference type="Pfam" id="PF11187">
    <property type="entry name" value="Mbeg1-like"/>
    <property type="match status" value="1"/>
</dbReference>
<evidence type="ECO:0000313" key="3">
    <source>
        <dbReference type="Proteomes" id="UP000245845"/>
    </source>
</evidence>
<comment type="caution">
    <text evidence="2">The sequence shown here is derived from an EMBL/GenBank/DDBJ whole genome shotgun (WGS) entry which is preliminary data.</text>
</comment>
<dbReference type="Proteomes" id="UP000245845">
    <property type="component" value="Unassembled WGS sequence"/>
</dbReference>
<sequence>MGNIITYLKWRGDLNFSEKPFCLVDNLVLSAFVYQNLSGIVTDDKEPVTVADAYVRYQEKNPDKKEKTTLFSLMAGSRRFGQANLSYYREVYDEETASQFTAVHITLDDESRYIAFRGTDNTIIGWQEDFGIGSMVVPAQLMAKDYLERTMEEGKHYRIGGHSKGGNLAIFSAAQCEEKLQDQIIAVYNNDGPGLSADIIPKERLAAIRKKVCWIVPEFSIIGTLFPCGMPDRILGSDTDGLMQHDIYTWQIEGDTVCEKETLTENCRFYVQIFDTWITSATLEQRKTFTKDFFDALKAGGAATMDEVWGGGLDGFGTILLSIIHSERKTKIVIAKFIHSFVSNCKNIDFKEAVRSREILQAGLLFAAGLIFIIFPEAALRLVGRFLGMAVIIFSGRKVLQCAVNDGIDKKQKEHRILSWLAAICVMEFLVVNKSAILLSTHFLLGILLILFSFRNFYQAITVYRNLPVRFGMFLVSAAAILMGIVSLSQIQTESAVVFTIGSFLVIYSGALIFKELYKNGKQKMK</sequence>
<evidence type="ECO:0000256" key="1">
    <source>
        <dbReference type="SAM" id="Phobius"/>
    </source>
</evidence>
<evidence type="ECO:0008006" key="4">
    <source>
        <dbReference type="Google" id="ProtNLM"/>
    </source>
</evidence>
<name>A0A2Y9BJN8_9FIRM</name>
<feature type="transmembrane region" description="Helical" evidence="1">
    <location>
        <begin position="417"/>
        <end position="433"/>
    </location>
</feature>
<keyword evidence="1" id="KW-0812">Transmembrane</keyword>
<dbReference type="SUPFAM" id="SSF53474">
    <property type="entry name" value="alpha/beta-Hydrolases"/>
    <property type="match status" value="1"/>
</dbReference>
<accession>A0A2Y9BJN8</accession>
<dbReference type="AlphaFoldDB" id="A0A2Y9BJN8"/>
<feature type="transmembrane region" description="Helical" evidence="1">
    <location>
        <begin position="497"/>
        <end position="518"/>
    </location>
</feature>